<dbReference type="RefSeq" id="WP_006524529.1">
    <property type="nucleotide sequence ID" value="NC_021184.1"/>
</dbReference>
<keyword evidence="1" id="KW-0472">Membrane</keyword>
<accession>R4KLJ9</accession>
<name>R4KLJ9_9FIRM</name>
<dbReference type="KEGG" id="dgi:Desgi_1991"/>
<evidence type="ECO:0000313" key="2">
    <source>
        <dbReference type="EMBL" id="AGL01435.1"/>
    </source>
</evidence>
<proteinExistence type="predicted"/>
<organism evidence="2 3">
    <name type="scientific">Desulfoscipio gibsoniae DSM 7213</name>
    <dbReference type="NCBI Taxonomy" id="767817"/>
    <lineage>
        <taxon>Bacteria</taxon>
        <taxon>Bacillati</taxon>
        <taxon>Bacillota</taxon>
        <taxon>Clostridia</taxon>
        <taxon>Eubacteriales</taxon>
        <taxon>Desulfallaceae</taxon>
        <taxon>Desulfoscipio</taxon>
    </lineage>
</organism>
<dbReference type="STRING" id="767817.Desgi_1991"/>
<sequence length="49" mass="5656">MFFESWWQGLVFGVVTTTAMLAICYAFALKWSKFTGENNKPKQSCNVHH</sequence>
<protein>
    <submittedName>
        <fullName evidence="2">Uncharacterized protein</fullName>
    </submittedName>
</protein>
<gene>
    <name evidence="2" type="ORF">Desgi_1991</name>
</gene>
<keyword evidence="1" id="KW-1133">Transmembrane helix</keyword>
<evidence type="ECO:0000313" key="3">
    <source>
        <dbReference type="Proteomes" id="UP000013520"/>
    </source>
</evidence>
<dbReference type="Proteomes" id="UP000013520">
    <property type="component" value="Chromosome"/>
</dbReference>
<feature type="transmembrane region" description="Helical" evidence="1">
    <location>
        <begin position="6"/>
        <end position="28"/>
    </location>
</feature>
<keyword evidence="1" id="KW-0812">Transmembrane</keyword>
<evidence type="ECO:0000256" key="1">
    <source>
        <dbReference type="SAM" id="Phobius"/>
    </source>
</evidence>
<dbReference type="EMBL" id="CP003273">
    <property type="protein sequence ID" value="AGL01435.1"/>
    <property type="molecule type" value="Genomic_DNA"/>
</dbReference>
<reference evidence="2 3" key="1">
    <citation type="submission" date="2012-01" db="EMBL/GenBank/DDBJ databases">
        <title>Complete sequence of Desulfotomaculum gibsoniae DSM 7213.</title>
        <authorList>
            <consortium name="US DOE Joint Genome Institute"/>
            <person name="Lucas S."/>
            <person name="Han J."/>
            <person name="Lapidus A."/>
            <person name="Cheng J.-F."/>
            <person name="Goodwin L."/>
            <person name="Pitluck S."/>
            <person name="Peters L."/>
            <person name="Ovchinnikova G."/>
            <person name="Teshima H."/>
            <person name="Detter J.C."/>
            <person name="Han C."/>
            <person name="Tapia R."/>
            <person name="Land M."/>
            <person name="Hauser L."/>
            <person name="Kyrpides N."/>
            <person name="Ivanova N."/>
            <person name="Pagani I."/>
            <person name="Parshina S."/>
            <person name="Plugge C."/>
            <person name="Muyzer G."/>
            <person name="Kuever J."/>
            <person name="Ivanova A."/>
            <person name="Nazina T."/>
            <person name="Klenk H.-P."/>
            <person name="Brambilla E."/>
            <person name="Spring S."/>
            <person name="Stams A.F."/>
            <person name="Woyke T."/>
        </authorList>
    </citation>
    <scope>NUCLEOTIDE SEQUENCE [LARGE SCALE GENOMIC DNA]</scope>
    <source>
        <strain evidence="2 3">DSM 7213</strain>
    </source>
</reference>
<keyword evidence="3" id="KW-1185">Reference proteome</keyword>
<dbReference type="HOGENOM" id="CLU_3134859_0_0_9"/>
<dbReference type="AlphaFoldDB" id="R4KLJ9"/>